<proteinExistence type="predicted"/>
<keyword evidence="3" id="KW-1133">Transmembrane helix</keyword>
<dbReference type="WBParaSite" id="PgR243_g006_t01">
    <property type="protein sequence ID" value="PgR243_g006_t01"/>
    <property type="gene ID" value="PgR243_g006"/>
</dbReference>
<evidence type="ECO:0000313" key="6">
    <source>
        <dbReference type="WBParaSite" id="PgR243_g006_t01"/>
    </source>
</evidence>
<accession>A0A915CJG2</accession>
<dbReference type="SMART" id="SM00034">
    <property type="entry name" value="CLECT"/>
    <property type="match status" value="1"/>
</dbReference>
<evidence type="ECO:0000256" key="3">
    <source>
        <dbReference type="SAM" id="Phobius"/>
    </source>
</evidence>
<evidence type="ECO:0000256" key="2">
    <source>
        <dbReference type="SAM" id="Coils"/>
    </source>
</evidence>
<keyword evidence="3" id="KW-0812">Transmembrane</keyword>
<sequence>SDCQQERSSMKQSTRVIMQIMTALFCMFAVAFSESDLNLKQLKLQVDRLRDAVSLLNNSVRITEETFLEKLAHFVEQMDAIRANQLNIRKSLLADWIEIPHHKIKLKIFASKLNAYEAEDTCKSFAAKLLTINNANFNMIVSDILRREVDRPAWIGPRTYFDITQISGYKNFDSTELEVGCVALAPDGIWLSRNCDETKHFICAIENLR</sequence>
<evidence type="ECO:0000256" key="1">
    <source>
        <dbReference type="ARBA" id="ARBA00023157"/>
    </source>
</evidence>
<dbReference type="SUPFAM" id="SSF56436">
    <property type="entry name" value="C-type lectin-like"/>
    <property type="match status" value="1"/>
</dbReference>
<dbReference type="PROSITE" id="PS00615">
    <property type="entry name" value="C_TYPE_LECTIN_1"/>
    <property type="match status" value="1"/>
</dbReference>
<evidence type="ECO:0000313" key="5">
    <source>
        <dbReference type="Proteomes" id="UP000887569"/>
    </source>
</evidence>
<feature type="coiled-coil region" evidence="2">
    <location>
        <begin position="32"/>
        <end position="59"/>
    </location>
</feature>
<dbReference type="InterPro" id="IPR016187">
    <property type="entry name" value="CTDL_fold"/>
</dbReference>
<dbReference type="AlphaFoldDB" id="A0A915CJG2"/>
<dbReference type="InterPro" id="IPR016186">
    <property type="entry name" value="C-type_lectin-like/link_sf"/>
</dbReference>
<feature type="transmembrane region" description="Helical" evidence="3">
    <location>
        <begin position="16"/>
        <end position="33"/>
    </location>
</feature>
<organism evidence="5 6">
    <name type="scientific">Parascaris univalens</name>
    <name type="common">Nematode worm</name>
    <dbReference type="NCBI Taxonomy" id="6257"/>
    <lineage>
        <taxon>Eukaryota</taxon>
        <taxon>Metazoa</taxon>
        <taxon>Ecdysozoa</taxon>
        <taxon>Nematoda</taxon>
        <taxon>Chromadorea</taxon>
        <taxon>Rhabditida</taxon>
        <taxon>Spirurina</taxon>
        <taxon>Ascaridomorpha</taxon>
        <taxon>Ascaridoidea</taxon>
        <taxon>Ascarididae</taxon>
        <taxon>Parascaris</taxon>
    </lineage>
</organism>
<keyword evidence="2" id="KW-0175">Coiled coil</keyword>
<dbReference type="PROSITE" id="PS50041">
    <property type="entry name" value="C_TYPE_LECTIN_2"/>
    <property type="match status" value="1"/>
</dbReference>
<keyword evidence="5" id="KW-1185">Reference proteome</keyword>
<dbReference type="InterPro" id="IPR018378">
    <property type="entry name" value="C-type_lectin_CS"/>
</dbReference>
<reference evidence="6" key="1">
    <citation type="submission" date="2022-11" db="UniProtKB">
        <authorList>
            <consortium name="WormBaseParasite"/>
        </authorList>
    </citation>
    <scope>IDENTIFICATION</scope>
</reference>
<keyword evidence="3" id="KW-0472">Membrane</keyword>
<dbReference type="Pfam" id="PF00059">
    <property type="entry name" value="Lectin_C"/>
    <property type="match status" value="1"/>
</dbReference>
<feature type="domain" description="C-type lectin" evidence="4">
    <location>
        <begin position="117"/>
        <end position="204"/>
    </location>
</feature>
<protein>
    <submittedName>
        <fullName evidence="6">C-type lectin domain-containing protein</fullName>
    </submittedName>
</protein>
<keyword evidence="1" id="KW-1015">Disulfide bond</keyword>
<name>A0A915CJG2_PARUN</name>
<dbReference type="InterPro" id="IPR001304">
    <property type="entry name" value="C-type_lectin-like"/>
</dbReference>
<dbReference type="Proteomes" id="UP000887569">
    <property type="component" value="Unplaced"/>
</dbReference>
<dbReference type="CDD" id="cd00037">
    <property type="entry name" value="CLECT"/>
    <property type="match status" value="1"/>
</dbReference>
<evidence type="ECO:0000259" key="4">
    <source>
        <dbReference type="PROSITE" id="PS50041"/>
    </source>
</evidence>
<dbReference type="Gene3D" id="3.10.100.10">
    <property type="entry name" value="Mannose-Binding Protein A, subunit A"/>
    <property type="match status" value="1"/>
</dbReference>